<protein>
    <submittedName>
        <fullName evidence="1">Uncharacterized protein</fullName>
    </submittedName>
</protein>
<accession>X6LCD6</accession>
<proteinExistence type="predicted"/>
<name>X6LCD6_RETFI</name>
<dbReference type="EMBL" id="ASPP01043209">
    <property type="protein sequence ID" value="ETN99697.1"/>
    <property type="molecule type" value="Genomic_DNA"/>
</dbReference>
<sequence>MCATILGAAIVDLHGRELMSLCAIYHKNQQFRVNQLTTQKSLHYLATQNKSLDITNVLVALGPAEWIFKQHFMSAVENLSSILSHIKEIGAVDTNKFFRSQVQLFQIAEYLMRSIIIEINAHIPTQEAQGILLFVRLFSFLLSDAIIRARVHSLKKFLFYVYIFNI</sequence>
<comment type="caution">
    <text evidence="1">The sequence shown here is derived from an EMBL/GenBank/DDBJ whole genome shotgun (WGS) entry which is preliminary data.</text>
</comment>
<keyword evidence="2" id="KW-1185">Reference proteome</keyword>
<evidence type="ECO:0000313" key="1">
    <source>
        <dbReference type="EMBL" id="ETN99697.1"/>
    </source>
</evidence>
<reference evidence="1 2" key="1">
    <citation type="journal article" date="2013" name="Curr. Biol.">
        <title>The Genome of the Foraminiferan Reticulomyxa filosa.</title>
        <authorList>
            <person name="Glockner G."/>
            <person name="Hulsmann N."/>
            <person name="Schleicher M."/>
            <person name="Noegel A.A."/>
            <person name="Eichinger L."/>
            <person name="Gallinger C."/>
            <person name="Pawlowski J."/>
            <person name="Sierra R."/>
            <person name="Euteneuer U."/>
            <person name="Pillet L."/>
            <person name="Moustafa A."/>
            <person name="Platzer M."/>
            <person name="Groth M."/>
            <person name="Szafranski K."/>
            <person name="Schliwa M."/>
        </authorList>
    </citation>
    <scope>NUCLEOTIDE SEQUENCE [LARGE SCALE GENOMIC DNA]</scope>
</reference>
<dbReference type="Proteomes" id="UP000023152">
    <property type="component" value="Unassembled WGS sequence"/>
</dbReference>
<organism evidence="1 2">
    <name type="scientific">Reticulomyxa filosa</name>
    <dbReference type="NCBI Taxonomy" id="46433"/>
    <lineage>
        <taxon>Eukaryota</taxon>
        <taxon>Sar</taxon>
        <taxon>Rhizaria</taxon>
        <taxon>Retaria</taxon>
        <taxon>Foraminifera</taxon>
        <taxon>Monothalamids</taxon>
        <taxon>Reticulomyxidae</taxon>
        <taxon>Reticulomyxa</taxon>
    </lineage>
</organism>
<gene>
    <name evidence="1" type="ORF">RFI_37773</name>
</gene>
<dbReference type="AlphaFoldDB" id="X6LCD6"/>
<evidence type="ECO:0000313" key="2">
    <source>
        <dbReference type="Proteomes" id="UP000023152"/>
    </source>
</evidence>